<keyword evidence="2" id="KW-0963">Cytoplasm</keyword>
<dbReference type="InterPro" id="IPR003108">
    <property type="entry name" value="GAR_dom"/>
</dbReference>
<organism evidence="7 8">
    <name type="scientific">Stentor coeruleus</name>
    <dbReference type="NCBI Taxonomy" id="5963"/>
    <lineage>
        <taxon>Eukaryota</taxon>
        <taxon>Sar</taxon>
        <taxon>Alveolata</taxon>
        <taxon>Ciliophora</taxon>
        <taxon>Postciliodesmatophora</taxon>
        <taxon>Heterotrichea</taxon>
        <taxon>Heterotrichida</taxon>
        <taxon>Stentoridae</taxon>
        <taxon>Stentor</taxon>
    </lineage>
</organism>
<evidence type="ECO:0000256" key="4">
    <source>
        <dbReference type="SAM" id="Coils"/>
    </source>
</evidence>
<keyword evidence="4" id="KW-0175">Coiled coil</keyword>
<dbReference type="GO" id="GO:0008017">
    <property type="term" value="F:microtubule binding"/>
    <property type="evidence" value="ECO:0007669"/>
    <property type="project" value="InterPro"/>
</dbReference>
<evidence type="ECO:0000256" key="2">
    <source>
        <dbReference type="ARBA" id="ARBA00022490"/>
    </source>
</evidence>
<dbReference type="OrthoDB" id="298720at2759"/>
<feature type="coiled-coil region" evidence="4">
    <location>
        <begin position="584"/>
        <end position="611"/>
    </location>
</feature>
<comment type="caution">
    <text evidence="7">The sequence shown here is derived from an EMBL/GenBank/DDBJ whole genome shotgun (WGS) entry which is preliminary data.</text>
</comment>
<reference evidence="7 8" key="1">
    <citation type="submission" date="2016-11" db="EMBL/GenBank/DDBJ databases">
        <title>The macronuclear genome of Stentor coeruleus: a giant cell with tiny introns.</title>
        <authorList>
            <person name="Slabodnick M."/>
            <person name="Ruby J.G."/>
            <person name="Reiff S.B."/>
            <person name="Swart E.C."/>
            <person name="Gosai S."/>
            <person name="Prabakaran S."/>
            <person name="Witkowska E."/>
            <person name="Larue G.E."/>
            <person name="Fisher S."/>
            <person name="Freeman R.M."/>
            <person name="Gunawardena J."/>
            <person name="Chu W."/>
            <person name="Stover N.A."/>
            <person name="Gregory B.D."/>
            <person name="Nowacki M."/>
            <person name="Derisi J."/>
            <person name="Roy S.W."/>
            <person name="Marshall W.F."/>
            <person name="Sood P."/>
        </authorList>
    </citation>
    <scope>NUCLEOTIDE SEQUENCE [LARGE SCALE GENOMIC DNA]</scope>
    <source>
        <strain evidence="7">WM001</strain>
    </source>
</reference>
<dbReference type="InterPro" id="IPR036534">
    <property type="entry name" value="GAR_dom_sf"/>
</dbReference>
<feature type="coiled-coil region" evidence="4">
    <location>
        <begin position="465"/>
        <end position="499"/>
    </location>
</feature>
<sequence length="813" mass="93319">MFSETLLGVFNDLVKIEVSQENIAFISQRSDIEENDSKILALRFQASLENTNENIGNSSMSSLSPSSEVLISIESSPKIREGDLQSSLANLNSILDNTLNSSEDLLRTPDANLLDIETLEAKDKIKESGGGENFGPTEKNAKEEEKEKEEIWSDEEEILEKIERKSEKKIGNDQKTLFFKEKAQDLAEGTIAKPPKSKKPTQNNIYSPCSYLQNTISCEKFLLKVTKIFNLLKNEMGQVFTKIVEEAKTRESRSPIRSPIRRSITSGLSTPAISQKSINTSIISNFRCDEENILDVFSTVDLSIEKVSIKNIDCLARCICGMLGKKLLTTGQNDEIKAVSQIVDDNNKSEGVFRSSIKATKHEFQKEVDNYELFIQKTKENNNNLQSLIDSTSKKIELLQHEKEKLSKKLQVVKEEREKIYKSTSQSSTWEEIRSFAEALTKLDAKRSELDEKIIMIVGEYKSYNEESEEILKKMVCEKEILNKEVMDIKIDIDKLENNSAKMIGEILGLSGVNYVNIEFEKMFEYFKNQYEDCCMNNEKMKKELIKLRMSKDESHTDTIFLLQKIEKDTNLTQKSQISNNKSSHIFTETLSDLQKQLKKLKSETSHIEEIYNRKLQVEKTIESLYAKYKTCESNKDILINEINYFSDFIFSFSQSNLHQKRISENLKFLINGKNMEIEALRDAVNELKEQNPIYTPVEGDYIDEALANYLNSRDSGLVVPFRRVAYGVYYFGNKKVMISYERNKLITKSGGGFISLENFIETFTAVEMEKIEKTQENLRNRGKGKDTKEYIVEKEIDEEILRGETPIIEEDI</sequence>
<proteinExistence type="predicted"/>
<keyword evidence="3" id="KW-0206">Cytoskeleton</keyword>
<evidence type="ECO:0000256" key="5">
    <source>
        <dbReference type="SAM" id="MobiDB-lite"/>
    </source>
</evidence>
<dbReference type="AlphaFoldDB" id="A0A1R2BPM0"/>
<evidence type="ECO:0000313" key="7">
    <source>
        <dbReference type="EMBL" id="OMJ78684.1"/>
    </source>
</evidence>
<dbReference type="Proteomes" id="UP000187209">
    <property type="component" value="Unassembled WGS sequence"/>
</dbReference>
<gene>
    <name evidence="7" type="ORF">SteCoe_21449</name>
</gene>
<evidence type="ECO:0000259" key="6">
    <source>
        <dbReference type="PROSITE" id="PS51460"/>
    </source>
</evidence>
<protein>
    <recommendedName>
        <fullName evidence="6">GAR domain-containing protein</fullName>
    </recommendedName>
</protein>
<accession>A0A1R2BPM0</accession>
<feature type="domain" description="GAR" evidence="6">
    <location>
        <begin position="698"/>
        <end position="768"/>
    </location>
</feature>
<feature type="compositionally biased region" description="Basic and acidic residues" evidence="5">
    <location>
        <begin position="139"/>
        <end position="150"/>
    </location>
</feature>
<evidence type="ECO:0000256" key="3">
    <source>
        <dbReference type="ARBA" id="ARBA00023212"/>
    </source>
</evidence>
<dbReference type="SUPFAM" id="SSF143575">
    <property type="entry name" value="GAS2 domain-like"/>
    <property type="match status" value="1"/>
</dbReference>
<feature type="coiled-coil region" evidence="4">
    <location>
        <begin position="375"/>
        <end position="423"/>
    </location>
</feature>
<comment type="subcellular location">
    <subcellularLocation>
        <location evidence="1">Cytoplasm</location>
        <location evidence="1">Cytoskeleton</location>
    </subcellularLocation>
</comment>
<feature type="region of interest" description="Disordered" evidence="5">
    <location>
        <begin position="124"/>
        <end position="150"/>
    </location>
</feature>
<dbReference type="EMBL" id="MPUH01000509">
    <property type="protein sequence ID" value="OMJ78684.1"/>
    <property type="molecule type" value="Genomic_DNA"/>
</dbReference>
<name>A0A1R2BPM0_9CILI</name>
<evidence type="ECO:0000313" key="8">
    <source>
        <dbReference type="Proteomes" id="UP000187209"/>
    </source>
</evidence>
<keyword evidence="8" id="KW-1185">Reference proteome</keyword>
<dbReference type="GO" id="GO:0005856">
    <property type="term" value="C:cytoskeleton"/>
    <property type="evidence" value="ECO:0007669"/>
    <property type="project" value="UniProtKB-SubCell"/>
</dbReference>
<dbReference type="PROSITE" id="PS51460">
    <property type="entry name" value="GAR"/>
    <property type="match status" value="1"/>
</dbReference>
<evidence type="ECO:0000256" key="1">
    <source>
        <dbReference type="ARBA" id="ARBA00004245"/>
    </source>
</evidence>